<keyword evidence="1" id="KW-0614">Plasmid</keyword>
<name>A0AA46UR61_VIBPH</name>
<dbReference type="AlphaFoldDB" id="A0AA46UR61"/>
<sequence length="460" mass="54048">MKIDSELKTIIEETVLEFSRTYNLFQSSGSDYIQELKRDNLECDVVENCISVDGLEPKELIIKQLYKSIKIINNVNKICEIIVNKNSLNCYPQDIKFKIYDMFFILVNRNLELFLSYSSFNLSNEELIEVIGSLLKDIRKKILRKRKFMFPFFMMGLKKDIRLSKSISIIIKTEEHISDLEREHYMFDRHYEYNAMMVIEINEKISYSKGLQFAKTASELTSNLIYIIARNDGKKILPSIPANQSVVHLYEFHLHSEGCDQYNVISKRNFVYDGERCEDFWLSFQEHIASSESRFNYMMKIPELSLINTRKRRVVDLLVTAIQRFGESISETNYESRIVKLVTSLESIVNFGKEEGITDKFKKRVESLTKPYHQSFEDIHGHSRDIYDARSTVAHGSHLSQPLRFDPELFCINVLLSSIVHFHNFGLDKTSFKRELPKYIETIPDAIDDYKKHVEQYNKQ</sequence>
<organism evidence="1 2">
    <name type="scientific">Vibrio parahaemolyticus</name>
    <dbReference type="NCBI Taxonomy" id="670"/>
    <lineage>
        <taxon>Bacteria</taxon>
        <taxon>Pseudomonadati</taxon>
        <taxon>Pseudomonadota</taxon>
        <taxon>Gammaproteobacteria</taxon>
        <taxon>Vibrionales</taxon>
        <taxon>Vibrionaceae</taxon>
        <taxon>Vibrio</taxon>
    </lineage>
</organism>
<dbReference type="RefSeq" id="WP_264400369.1">
    <property type="nucleotide sequence ID" value="NZ_CP062152.1"/>
</dbReference>
<reference evidence="1" key="1">
    <citation type="submission" date="2022-05" db="EMBL/GenBank/DDBJ databases">
        <title>Megaplasmid of Vibrio parahaemolyticus.</title>
        <authorList>
            <person name="Strauch E."/>
            <person name="Borowiak M."/>
        </authorList>
    </citation>
    <scope>NUCLEOTIDE SEQUENCE</scope>
    <source>
        <strain evidence="1">16-VB00198</strain>
        <plasmid evidence="1">pVP-16-VB00198-1</plasmid>
    </source>
</reference>
<protein>
    <submittedName>
        <fullName evidence="1">HEPN domain-containing protein</fullName>
    </submittedName>
</protein>
<dbReference type="Proteomes" id="UP001163036">
    <property type="component" value="Plasmid pVP-16-VB00198-1"/>
</dbReference>
<evidence type="ECO:0000313" key="1">
    <source>
        <dbReference type="EMBL" id="UYV30388.1"/>
    </source>
</evidence>
<gene>
    <name evidence="1" type="ORF">M5598_25610</name>
</gene>
<geneLocation type="plasmid" evidence="1 2">
    <name>pVP-16-VB00198-1</name>
</geneLocation>
<accession>A0AA46UR61</accession>
<evidence type="ECO:0000313" key="2">
    <source>
        <dbReference type="Proteomes" id="UP001163036"/>
    </source>
</evidence>
<dbReference type="EMBL" id="CP097357">
    <property type="protein sequence ID" value="UYV30388.1"/>
    <property type="molecule type" value="Genomic_DNA"/>
</dbReference>
<proteinExistence type="predicted"/>